<dbReference type="PANTHER" id="PTHR15191">
    <property type="entry name" value="PROTEIN CBG20567"/>
    <property type="match status" value="1"/>
</dbReference>
<dbReference type="AlphaFoldDB" id="A0A5N5KR41"/>
<proteinExistence type="predicted"/>
<evidence type="ECO:0000313" key="3">
    <source>
        <dbReference type="EMBL" id="KAB5532787.1"/>
    </source>
</evidence>
<feature type="transmembrane region" description="Helical" evidence="2">
    <location>
        <begin position="12"/>
        <end position="33"/>
    </location>
</feature>
<feature type="compositionally biased region" description="Basic and acidic residues" evidence="1">
    <location>
        <begin position="146"/>
        <end position="170"/>
    </location>
</feature>
<dbReference type="GO" id="GO:0005737">
    <property type="term" value="C:cytoplasm"/>
    <property type="evidence" value="ECO:0007669"/>
    <property type="project" value="TreeGrafter"/>
</dbReference>
<feature type="region of interest" description="Disordered" evidence="1">
    <location>
        <begin position="146"/>
        <end position="188"/>
    </location>
</feature>
<protein>
    <recommendedName>
        <fullName evidence="5">PSI domain-containing protein</fullName>
    </recommendedName>
</protein>
<evidence type="ECO:0000256" key="1">
    <source>
        <dbReference type="SAM" id="MobiDB-lite"/>
    </source>
</evidence>
<keyword evidence="2" id="KW-0812">Transmembrane</keyword>
<feature type="compositionally biased region" description="Basic and acidic residues" evidence="1">
    <location>
        <begin position="177"/>
        <end position="188"/>
    </location>
</feature>
<sequence length="188" mass="21053">MKKTKIIIKFLNFTGFLSSLCGVLVYVMFIQAANANANPSPAPVSQPCSSLSSCDSCLKNVSCLWCYTNDTCTVYPVAHLLPPASVCKLSQARWGVCSVNFEALIIAMAVLLGVLLLAVTVCCCCCCRRCGRSSRPDRIEEEIARKRERDRQLSDERRAERRAKHDEIRKKYGLMSDSDHPYSKFENE</sequence>
<dbReference type="OrthoDB" id="5829916at2759"/>
<dbReference type="PANTHER" id="PTHR15191:SF8">
    <property type="entry name" value="PITUITARY TUMOR-TRANSFORMING GENE 1 PROTEIN-INTERACTING PROTEIN-LIKE"/>
    <property type="match status" value="1"/>
</dbReference>
<comment type="caution">
    <text evidence="3">The sequence shown here is derived from an EMBL/GenBank/DDBJ whole genome shotgun (WGS) entry which is preliminary data.</text>
</comment>
<name>A0A5N5KR41_PANHP</name>
<reference evidence="3 4" key="1">
    <citation type="submission" date="2019-06" db="EMBL/GenBank/DDBJ databases">
        <title>A chromosome-scale genome assembly of the striped catfish, Pangasianodon hypophthalmus.</title>
        <authorList>
            <person name="Wen M."/>
            <person name="Zahm M."/>
            <person name="Roques C."/>
            <person name="Cabau C."/>
            <person name="Klopp C."/>
            <person name="Donnadieu C."/>
            <person name="Jouanno E."/>
            <person name="Avarre J.-C."/>
            <person name="Campet M."/>
            <person name="Ha T.T.T."/>
            <person name="Dugue R."/>
            <person name="Lampietro C."/>
            <person name="Louis A."/>
            <person name="Herpin A."/>
            <person name="Echchiki A."/>
            <person name="Berthelot C."/>
            <person name="Parey E."/>
            <person name="Roest-Crollius H."/>
            <person name="Braasch I."/>
            <person name="Postlethwait J."/>
            <person name="Bobe J."/>
            <person name="Montfort J."/>
            <person name="Bouchez O."/>
            <person name="Begum T."/>
            <person name="Schartl M."/>
            <person name="Guiguen Y."/>
        </authorList>
    </citation>
    <scope>NUCLEOTIDE SEQUENCE [LARGE SCALE GENOMIC DNA]</scope>
    <source>
        <strain evidence="3 4">Indonesia</strain>
        <tissue evidence="3">Blood</tissue>
    </source>
</reference>
<evidence type="ECO:0000256" key="2">
    <source>
        <dbReference type="SAM" id="Phobius"/>
    </source>
</evidence>
<dbReference type="GO" id="GO:0005634">
    <property type="term" value="C:nucleus"/>
    <property type="evidence" value="ECO:0007669"/>
    <property type="project" value="TreeGrafter"/>
</dbReference>
<keyword evidence="2" id="KW-0472">Membrane</keyword>
<evidence type="ECO:0000313" key="4">
    <source>
        <dbReference type="Proteomes" id="UP000327468"/>
    </source>
</evidence>
<dbReference type="GO" id="GO:0006606">
    <property type="term" value="P:protein import into nucleus"/>
    <property type="evidence" value="ECO:0007669"/>
    <property type="project" value="TreeGrafter"/>
</dbReference>
<evidence type="ECO:0008006" key="5">
    <source>
        <dbReference type="Google" id="ProtNLM"/>
    </source>
</evidence>
<keyword evidence="2" id="KW-1133">Transmembrane helix</keyword>
<feature type="transmembrane region" description="Helical" evidence="2">
    <location>
        <begin position="103"/>
        <end position="127"/>
    </location>
</feature>
<dbReference type="EMBL" id="VFJC01000023">
    <property type="protein sequence ID" value="KAB5532787.1"/>
    <property type="molecule type" value="Genomic_DNA"/>
</dbReference>
<dbReference type="InterPro" id="IPR052304">
    <property type="entry name" value="PTTG1IP"/>
</dbReference>
<organism evidence="3 4">
    <name type="scientific">Pangasianodon hypophthalmus</name>
    <name type="common">Striped catfish</name>
    <name type="synonym">Helicophagus hypophthalmus</name>
    <dbReference type="NCBI Taxonomy" id="310915"/>
    <lineage>
        <taxon>Eukaryota</taxon>
        <taxon>Metazoa</taxon>
        <taxon>Chordata</taxon>
        <taxon>Craniata</taxon>
        <taxon>Vertebrata</taxon>
        <taxon>Euteleostomi</taxon>
        <taxon>Actinopterygii</taxon>
        <taxon>Neopterygii</taxon>
        <taxon>Teleostei</taxon>
        <taxon>Ostariophysi</taxon>
        <taxon>Siluriformes</taxon>
        <taxon>Pangasiidae</taxon>
        <taxon>Pangasianodon</taxon>
    </lineage>
</organism>
<keyword evidence="4" id="KW-1185">Reference proteome</keyword>
<gene>
    <name evidence="3" type="ORF">PHYPO_G00124240</name>
</gene>
<dbReference type="Proteomes" id="UP000327468">
    <property type="component" value="Chromosome 22"/>
</dbReference>
<accession>A0A5N5KR41</accession>